<dbReference type="InterPro" id="IPR016208">
    <property type="entry name" value="Ald_Oxase/xanthine_DH-like"/>
</dbReference>
<evidence type="ECO:0000313" key="2">
    <source>
        <dbReference type="EMBL" id="KAL0160537.1"/>
    </source>
</evidence>
<dbReference type="Proteomes" id="UP001529510">
    <property type="component" value="Unassembled WGS sequence"/>
</dbReference>
<dbReference type="EMBL" id="JAMKFB020000022">
    <property type="protein sequence ID" value="KAL0160537.1"/>
    <property type="molecule type" value="Genomic_DNA"/>
</dbReference>
<keyword evidence="3" id="KW-1185">Reference proteome</keyword>
<dbReference type="Pfam" id="PF20256">
    <property type="entry name" value="MoCoBD_2"/>
    <property type="match status" value="1"/>
</dbReference>
<comment type="caution">
    <text evidence="2">The sequence shown here is derived from an EMBL/GenBank/DDBJ whole genome shotgun (WGS) entry which is preliminary data.</text>
</comment>
<dbReference type="InterPro" id="IPR046867">
    <property type="entry name" value="AldOxase/xan_DH_MoCoBD2"/>
</dbReference>
<dbReference type="InterPro" id="IPR037165">
    <property type="entry name" value="AldOxase/xan_DH_Mopterin-bd_sf"/>
</dbReference>
<dbReference type="PANTHER" id="PTHR45444">
    <property type="entry name" value="XANTHINE DEHYDROGENASE"/>
    <property type="match status" value="1"/>
</dbReference>
<dbReference type="PANTHER" id="PTHR45444:SF3">
    <property type="entry name" value="XANTHINE DEHYDROGENASE"/>
    <property type="match status" value="1"/>
</dbReference>
<dbReference type="SUPFAM" id="SSF56003">
    <property type="entry name" value="Molybdenum cofactor-binding domain"/>
    <property type="match status" value="1"/>
</dbReference>
<dbReference type="Gene3D" id="3.30.365.10">
    <property type="entry name" value="Aldehyde oxidase/xanthine dehydrogenase, molybdopterin binding domain"/>
    <property type="match status" value="1"/>
</dbReference>
<reference evidence="2 3" key="1">
    <citation type="submission" date="2024-05" db="EMBL/GenBank/DDBJ databases">
        <title>Genome sequencing and assembly of Indian major carp, Cirrhinus mrigala (Hamilton, 1822).</title>
        <authorList>
            <person name="Mohindra V."/>
            <person name="Chowdhury L.M."/>
            <person name="Lal K."/>
            <person name="Jena J.K."/>
        </authorList>
    </citation>
    <scope>NUCLEOTIDE SEQUENCE [LARGE SCALE GENOMIC DNA]</scope>
    <source>
        <strain evidence="2">CM1030</strain>
        <tissue evidence="2">Blood</tissue>
    </source>
</reference>
<proteinExistence type="predicted"/>
<protein>
    <recommendedName>
        <fullName evidence="1">Aldehyde oxidase/xanthine dehydrogenase second molybdopterin binding domain-containing protein</fullName>
    </recommendedName>
</protein>
<feature type="non-terminal residue" evidence="2">
    <location>
        <position position="63"/>
    </location>
</feature>
<organism evidence="2 3">
    <name type="scientific">Cirrhinus mrigala</name>
    <name type="common">Mrigala</name>
    <dbReference type="NCBI Taxonomy" id="683832"/>
    <lineage>
        <taxon>Eukaryota</taxon>
        <taxon>Metazoa</taxon>
        <taxon>Chordata</taxon>
        <taxon>Craniata</taxon>
        <taxon>Vertebrata</taxon>
        <taxon>Euteleostomi</taxon>
        <taxon>Actinopterygii</taxon>
        <taxon>Neopterygii</taxon>
        <taxon>Teleostei</taxon>
        <taxon>Ostariophysi</taxon>
        <taxon>Cypriniformes</taxon>
        <taxon>Cyprinidae</taxon>
        <taxon>Labeoninae</taxon>
        <taxon>Labeonini</taxon>
        <taxon>Cirrhinus</taxon>
    </lineage>
</organism>
<feature type="domain" description="Aldehyde oxidase/xanthine dehydrogenase second molybdopterin binding" evidence="1">
    <location>
        <begin position="1"/>
        <end position="42"/>
    </location>
</feature>
<accession>A0ABD0NFW5</accession>
<gene>
    <name evidence="2" type="ORF">M9458_044262</name>
</gene>
<name>A0ABD0NFW5_CIRMR</name>
<evidence type="ECO:0000313" key="3">
    <source>
        <dbReference type="Proteomes" id="UP001529510"/>
    </source>
</evidence>
<feature type="non-terminal residue" evidence="2">
    <location>
        <position position="1"/>
    </location>
</feature>
<dbReference type="AlphaFoldDB" id="A0ABD0NFW5"/>
<sequence length="63" mass="6890">IEGAFTQGLGLYTMEELKFSPSGVLYTRGPGQYKIPSFCDVPLKFNVYLLAGSSNPHAIYSSK</sequence>
<evidence type="ECO:0000259" key="1">
    <source>
        <dbReference type="Pfam" id="PF20256"/>
    </source>
</evidence>